<evidence type="ECO:0000313" key="2">
    <source>
        <dbReference type="EMBL" id="PWZ23338.1"/>
    </source>
</evidence>
<dbReference type="AlphaFoldDB" id="A0A3L6ERQ4"/>
<gene>
    <name evidence="2" type="ORF">Zm00014a_021362</name>
</gene>
<reference evidence="2" key="1">
    <citation type="journal article" date="2018" name="Nat. Genet.">
        <title>Extensive intraspecific gene order and gene structural variations between Mo17 and other maize genomes.</title>
        <authorList>
            <person name="Sun S."/>
            <person name="Zhou Y."/>
            <person name="Chen J."/>
            <person name="Shi J."/>
            <person name="Zhao H."/>
            <person name="Zhao H."/>
            <person name="Song W."/>
            <person name="Zhang M."/>
            <person name="Cui Y."/>
            <person name="Dong X."/>
            <person name="Liu H."/>
            <person name="Ma X."/>
            <person name="Jiao Y."/>
            <person name="Wang B."/>
            <person name="Wei X."/>
            <person name="Stein J.C."/>
            <person name="Glaubitz J.C."/>
            <person name="Lu F."/>
            <person name="Yu G."/>
            <person name="Liang C."/>
            <person name="Fengler K."/>
            <person name="Li B."/>
            <person name="Rafalski A."/>
            <person name="Schnable P.S."/>
            <person name="Ware D.H."/>
            <person name="Buckler E.S."/>
            <person name="Lai J."/>
        </authorList>
    </citation>
    <scope>NUCLEOTIDE SEQUENCE [LARGE SCALE GENOMIC DNA]</scope>
    <source>
        <tissue evidence="2">Seedling</tissue>
    </source>
</reference>
<dbReference type="Proteomes" id="UP000251960">
    <property type="component" value="Chromosome 5"/>
</dbReference>
<proteinExistence type="predicted"/>
<evidence type="ECO:0000256" key="1">
    <source>
        <dbReference type="SAM" id="MobiDB-lite"/>
    </source>
</evidence>
<accession>A0A3L6ERQ4</accession>
<organism evidence="2">
    <name type="scientific">Zea mays</name>
    <name type="common">Maize</name>
    <dbReference type="NCBI Taxonomy" id="4577"/>
    <lineage>
        <taxon>Eukaryota</taxon>
        <taxon>Viridiplantae</taxon>
        <taxon>Streptophyta</taxon>
        <taxon>Embryophyta</taxon>
        <taxon>Tracheophyta</taxon>
        <taxon>Spermatophyta</taxon>
        <taxon>Magnoliopsida</taxon>
        <taxon>Liliopsida</taxon>
        <taxon>Poales</taxon>
        <taxon>Poaceae</taxon>
        <taxon>PACMAD clade</taxon>
        <taxon>Panicoideae</taxon>
        <taxon>Andropogonodae</taxon>
        <taxon>Andropogoneae</taxon>
        <taxon>Tripsacinae</taxon>
        <taxon>Zea</taxon>
    </lineage>
</organism>
<comment type="caution">
    <text evidence="2">The sequence shown here is derived from an EMBL/GenBank/DDBJ whole genome shotgun (WGS) entry which is preliminary data.</text>
</comment>
<dbReference type="EMBL" id="NCVQ01000006">
    <property type="protein sequence ID" value="PWZ23338.1"/>
    <property type="molecule type" value="Genomic_DNA"/>
</dbReference>
<protein>
    <submittedName>
        <fullName evidence="2">Uncharacterized protein</fullName>
    </submittedName>
</protein>
<feature type="region of interest" description="Disordered" evidence="1">
    <location>
        <begin position="1"/>
        <end position="50"/>
    </location>
</feature>
<name>A0A3L6ERQ4_MAIZE</name>
<sequence length="50" mass="5556">MSGTWVRNKLRQASPPPQMRRGCFEPQPGDSMSQTTLTNTPGLPFSIHTL</sequence>
<feature type="compositionally biased region" description="Polar residues" evidence="1">
    <location>
        <begin position="30"/>
        <end position="41"/>
    </location>
</feature>